<dbReference type="InterPro" id="IPR040986">
    <property type="entry name" value="QSOX_FAD-bd_dom"/>
</dbReference>
<evidence type="ECO:0000256" key="1">
    <source>
        <dbReference type="ARBA" id="ARBA00001974"/>
    </source>
</evidence>
<gene>
    <name evidence="14" type="ORF">JYU34_000615</name>
</gene>
<evidence type="ECO:0000256" key="6">
    <source>
        <dbReference type="ARBA" id="ARBA00023002"/>
    </source>
</evidence>
<dbReference type="InterPro" id="IPR042568">
    <property type="entry name" value="QSOX_FAD-bd_sf"/>
</dbReference>
<dbReference type="PROSITE" id="PS51352">
    <property type="entry name" value="THIOREDOXIN_2"/>
    <property type="match status" value="1"/>
</dbReference>
<dbReference type="PANTHER" id="PTHR22897">
    <property type="entry name" value="QUIESCIN Q6-RELATED SULFHYDRYL OXIDASE"/>
    <property type="match status" value="1"/>
</dbReference>
<comment type="cofactor">
    <cofactor evidence="1 10">
        <name>FAD</name>
        <dbReference type="ChEBI" id="CHEBI:57692"/>
    </cofactor>
</comment>
<sequence length="565" mass="63846">MTCLLLFAQSLAVSILLVAGAAIDNGDPDEQGLYSKADQVTILTNQNFDNHVYGQNHALLVQFYNSYCGHCRAFSPKFKTLAQDIRFWKNVIQLAVIDCSVFENGETCRNFEVTAYPSLRYMHPHYVKENSNLGEPMRQAETADKLKEVIVNKLISEQGIGNLRNVPPLNILPYSSYEMALRDVSEDVTNTFLVFENENSTMGPELILDTNDYLHIRVKRVLDISELAQKSGAKQFPTLVALKNAVDIIPITPKVVTRRNLLKAINNYLKSENYVFPDRQGDTGDSPTDEHADNNISTADTVFYSDLEKTIQTILHSEVPRYKTLTGEPLQAILNFLTIMIEIFPFRGNGREFFVELHDILSKHQVWSGNDVADLITTLESKHYPVYVSNLEYVACRGSQAKYRGYSCGLWTLFHTLTVNAAQQPGTKGPQVLRAMHGYIKNFFGCTECSEHFQTMAAKNQIFDVKENDKAVLWLWVSHNEVNLRLAGDLTEDPYHPKIQFPSPTKCPKCRQARGQWNLSAVYEYLQQIYGAANIQSQHSNAAQRGPSLFSNLDIGMLSLLYMQG</sequence>
<feature type="domain" description="ERV/ALR sulfhydryl oxidase" evidence="12">
    <location>
        <begin position="399"/>
        <end position="500"/>
    </location>
</feature>
<evidence type="ECO:0000313" key="15">
    <source>
        <dbReference type="Proteomes" id="UP000823941"/>
    </source>
</evidence>
<evidence type="ECO:0000256" key="5">
    <source>
        <dbReference type="ARBA" id="ARBA00022827"/>
    </source>
</evidence>
<evidence type="ECO:0000259" key="12">
    <source>
        <dbReference type="PROSITE" id="PS51324"/>
    </source>
</evidence>
<dbReference type="Gene3D" id="3.40.30.10">
    <property type="entry name" value="Glutaredoxin"/>
    <property type="match status" value="2"/>
</dbReference>
<dbReference type="Gene3D" id="1.20.120.310">
    <property type="entry name" value="ERV/ALR sulfhydryl oxidase domain"/>
    <property type="match status" value="1"/>
</dbReference>
<dbReference type="PROSITE" id="PS00194">
    <property type="entry name" value="THIOREDOXIN_1"/>
    <property type="match status" value="1"/>
</dbReference>
<evidence type="ECO:0000256" key="11">
    <source>
        <dbReference type="SAM" id="SignalP"/>
    </source>
</evidence>
<evidence type="ECO:0000259" key="13">
    <source>
        <dbReference type="PROSITE" id="PS51352"/>
    </source>
</evidence>
<feature type="signal peptide" evidence="11">
    <location>
        <begin position="1"/>
        <end position="20"/>
    </location>
</feature>
<dbReference type="InterPro" id="IPR039798">
    <property type="entry name" value="Sulfhydryl_oxidase"/>
</dbReference>
<dbReference type="Gene3D" id="1.20.120.1960">
    <property type="entry name" value="QSOX sulfhydryl oxidase domain"/>
    <property type="match status" value="1"/>
</dbReference>
<dbReference type="InterPro" id="IPR036774">
    <property type="entry name" value="ERV/ALR_sulphydryl_oxid_sf"/>
</dbReference>
<accession>A0ABQ7R8E4</accession>
<proteinExistence type="inferred from homology"/>
<comment type="catalytic activity">
    <reaction evidence="9 10">
        <text>2 R'C(R)SH + O2 = R'C(R)S-S(R)CR' + H2O2</text>
        <dbReference type="Rhea" id="RHEA:17357"/>
        <dbReference type="ChEBI" id="CHEBI:15379"/>
        <dbReference type="ChEBI" id="CHEBI:16240"/>
        <dbReference type="ChEBI" id="CHEBI:16520"/>
        <dbReference type="ChEBI" id="CHEBI:17412"/>
        <dbReference type="EC" id="1.8.3.2"/>
    </reaction>
</comment>
<evidence type="ECO:0000256" key="2">
    <source>
        <dbReference type="ARBA" id="ARBA00006041"/>
    </source>
</evidence>
<keyword evidence="4 11" id="KW-0732">Signal</keyword>
<feature type="domain" description="Thioredoxin" evidence="13">
    <location>
        <begin position="16"/>
        <end position="186"/>
    </location>
</feature>
<dbReference type="SUPFAM" id="SSF69000">
    <property type="entry name" value="FAD-dependent thiol oxidase"/>
    <property type="match status" value="1"/>
</dbReference>
<dbReference type="InterPro" id="IPR017937">
    <property type="entry name" value="Thioredoxin_CS"/>
</dbReference>
<reference evidence="14 15" key="1">
    <citation type="submission" date="2021-06" db="EMBL/GenBank/DDBJ databases">
        <title>A haploid diamondback moth (Plutella xylostella L.) genome assembly resolves 31 chromosomes and identifies a diamide resistance mutation.</title>
        <authorList>
            <person name="Ward C.M."/>
            <person name="Perry K.D."/>
            <person name="Baker G."/>
            <person name="Powis K."/>
            <person name="Heckel D.G."/>
            <person name="Baxter S.W."/>
        </authorList>
    </citation>
    <scope>NUCLEOTIDE SEQUENCE [LARGE SCALE GENOMIC DNA]</scope>
    <source>
        <strain evidence="14 15">LV</strain>
        <tissue evidence="14">Single pupa</tissue>
    </source>
</reference>
<evidence type="ECO:0000256" key="9">
    <source>
        <dbReference type="ARBA" id="ARBA00048864"/>
    </source>
</evidence>
<dbReference type="InterPro" id="IPR036249">
    <property type="entry name" value="Thioredoxin-like_sf"/>
</dbReference>
<name>A0ABQ7R8E4_PLUXY</name>
<dbReference type="InterPro" id="IPR013766">
    <property type="entry name" value="Thioredoxin_domain"/>
</dbReference>
<protein>
    <recommendedName>
        <fullName evidence="10">Sulfhydryl oxidase</fullName>
        <ecNumber evidence="10">1.8.3.2</ecNumber>
    </recommendedName>
</protein>
<dbReference type="InterPro" id="IPR017905">
    <property type="entry name" value="ERV/ALR_sulphydryl_oxidase"/>
</dbReference>
<comment type="similarity">
    <text evidence="2">Belongs to the quiescin-sulfhydryl oxidase (QSOX) family.</text>
</comment>
<keyword evidence="8" id="KW-0325">Glycoprotein</keyword>
<evidence type="ECO:0000256" key="10">
    <source>
        <dbReference type="RuleBase" id="RU371123"/>
    </source>
</evidence>
<evidence type="ECO:0000256" key="8">
    <source>
        <dbReference type="ARBA" id="ARBA00023180"/>
    </source>
</evidence>
<dbReference type="Pfam" id="PF18371">
    <property type="entry name" value="FAD_SOX"/>
    <property type="match status" value="1"/>
</dbReference>
<dbReference type="PANTHER" id="PTHR22897:SF8">
    <property type="entry name" value="SULFHYDRYL OXIDASE"/>
    <property type="match status" value="1"/>
</dbReference>
<evidence type="ECO:0000256" key="3">
    <source>
        <dbReference type="ARBA" id="ARBA00022630"/>
    </source>
</evidence>
<dbReference type="Pfam" id="PF04777">
    <property type="entry name" value="Evr1_Alr"/>
    <property type="match status" value="1"/>
</dbReference>
<comment type="caution">
    <text evidence="14">The sequence shown here is derived from an EMBL/GenBank/DDBJ whole genome shotgun (WGS) entry which is preliminary data.</text>
</comment>
<evidence type="ECO:0000313" key="14">
    <source>
        <dbReference type="EMBL" id="KAG7313483.1"/>
    </source>
</evidence>
<dbReference type="Pfam" id="PF00085">
    <property type="entry name" value="Thioredoxin"/>
    <property type="match status" value="1"/>
</dbReference>
<dbReference type="Proteomes" id="UP000823941">
    <property type="component" value="Chromosome 1"/>
</dbReference>
<keyword evidence="5 10" id="KW-0274">FAD</keyword>
<keyword evidence="15" id="KW-1185">Reference proteome</keyword>
<dbReference type="SUPFAM" id="SSF52833">
    <property type="entry name" value="Thioredoxin-like"/>
    <property type="match status" value="1"/>
</dbReference>
<dbReference type="EMBL" id="JAHIBW010000001">
    <property type="protein sequence ID" value="KAG7313483.1"/>
    <property type="molecule type" value="Genomic_DNA"/>
</dbReference>
<keyword evidence="6 10" id="KW-0560">Oxidoreductase</keyword>
<evidence type="ECO:0000256" key="7">
    <source>
        <dbReference type="ARBA" id="ARBA00023157"/>
    </source>
</evidence>
<keyword evidence="7" id="KW-1015">Disulfide bond</keyword>
<evidence type="ECO:0000256" key="4">
    <source>
        <dbReference type="ARBA" id="ARBA00022729"/>
    </source>
</evidence>
<dbReference type="EC" id="1.8.3.2" evidence="10"/>
<feature type="chain" id="PRO_5046972308" description="Sulfhydryl oxidase" evidence="11">
    <location>
        <begin position="21"/>
        <end position="565"/>
    </location>
</feature>
<keyword evidence="3 10" id="KW-0285">Flavoprotein</keyword>
<organism evidence="14 15">
    <name type="scientific">Plutella xylostella</name>
    <name type="common">Diamondback moth</name>
    <name type="synonym">Plutella maculipennis</name>
    <dbReference type="NCBI Taxonomy" id="51655"/>
    <lineage>
        <taxon>Eukaryota</taxon>
        <taxon>Metazoa</taxon>
        <taxon>Ecdysozoa</taxon>
        <taxon>Arthropoda</taxon>
        <taxon>Hexapoda</taxon>
        <taxon>Insecta</taxon>
        <taxon>Pterygota</taxon>
        <taxon>Neoptera</taxon>
        <taxon>Endopterygota</taxon>
        <taxon>Lepidoptera</taxon>
        <taxon>Glossata</taxon>
        <taxon>Ditrysia</taxon>
        <taxon>Yponomeutoidea</taxon>
        <taxon>Plutellidae</taxon>
        <taxon>Plutella</taxon>
    </lineage>
</organism>
<dbReference type="PROSITE" id="PS51324">
    <property type="entry name" value="ERV_ALR"/>
    <property type="match status" value="1"/>
</dbReference>